<dbReference type="AlphaFoldDB" id="A0A5B9DC03"/>
<gene>
    <name evidence="2" type="ORF">DSAG12_02046</name>
</gene>
<evidence type="ECO:0000259" key="1">
    <source>
        <dbReference type="Pfam" id="PF01882"/>
    </source>
</evidence>
<evidence type="ECO:0000313" key="2">
    <source>
        <dbReference type="EMBL" id="QEE16216.1"/>
    </source>
</evidence>
<dbReference type="Gene3D" id="3.40.50.410">
    <property type="entry name" value="von Willebrand factor, type A domain"/>
    <property type="match status" value="1"/>
</dbReference>
<dbReference type="Pfam" id="PF01882">
    <property type="entry name" value="DUF58"/>
    <property type="match status" value="1"/>
</dbReference>
<organism evidence="2">
    <name type="scientific">Promethearchaeum syntrophicum</name>
    <dbReference type="NCBI Taxonomy" id="2594042"/>
    <lineage>
        <taxon>Archaea</taxon>
        <taxon>Promethearchaeati</taxon>
        <taxon>Promethearchaeota</taxon>
        <taxon>Promethearchaeia</taxon>
        <taxon>Promethearchaeales</taxon>
        <taxon>Promethearchaeaceae</taxon>
        <taxon>Promethearchaeum</taxon>
    </lineage>
</organism>
<dbReference type="OrthoDB" id="3263at2157"/>
<dbReference type="SUPFAM" id="SSF53300">
    <property type="entry name" value="vWA-like"/>
    <property type="match status" value="1"/>
</dbReference>
<dbReference type="CDD" id="cd00198">
    <property type="entry name" value="vWFA"/>
    <property type="match status" value="1"/>
</dbReference>
<dbReference type="InterPro" id="IPR002881">
    <property type="entry name" value="DUF58"/>
</dbReference>
<name>A0A5B9DC03_9ARCH</name>
<sequence>MLGGKGRSLVVMGTFFLTAGFGYKNWYMIIIGIFFLFSTFISRPAFESSQNIEELKVTRTLDNTRIFRDDFMHIVVTIENTGGNRFDFLDIFDEFPVGAFRLVTGENYISTRIDPHKTIKFSYILAPRVRGEFEIGPLNVTIHDRLGFNAENRIVPDSITDIIIYPPYELIKRLEIMGARRAISMSFGVHQTKVKGTGTDLRTLRKYVEGDQYRHIDWKASMRVQKLIVREFETERNVSTVILIDSSESMSGGAVDYTKFEMSVKSAMFLAKIAMEQQDKVGIATFSDRKSFRWLRPSTKSTHFYDIISFLGEVSPRGSKEIFWSMEEFSRLYTKRSLVFLITDLEIAAIDVMAAVRKLRTYGHAVVIVSPFSPWFEIHELELTPSDKALAEAISEEMMLHILTIKKDCQKFAVPVISVAPDDMLNVIANEYQEAKRVGRAD</sequence>
<reference evidence="2" key="1">
    <citation type="journal article" date="2020" name="Nature">
        <title>Isolation of an archaeon at the prokaryote-eukaryote interface.</title>
        <authorList>
            <person name="Imachi H."/>
            <person name="Nobu M.K."/>
            <person name="Nakahara N."/>
            <person name="Morono Y."/>
            <person name="Ogawara M."/>
            <person name="Takaki Y."/>
            <person name="Takano Y."/>
            <person name="Uematsu K."/>
            <person name="Ikuta T."/>
            <person name="Ito M."/>
            <person name="Matsui Y."/>
            <person name="Miyazaki M."/>
            <person name="Murata K."/>
            <person name="Saito Y."/>
            <person name="Sakai S."/>
            <person name="Song C."/>
            <person name="Tasumi E."/>
            <person name="Yamanaka Y."/>
            <person name="Yamaguchi T."/>
            <person name="Kamagata Y."/>
            <person name="Tamaki H."/>
            <person name="Takai K."/>
        </authorList>
    </citation>
    <scope>NUCLEOTIDE SEQUENCE [LARGE SCALE GENOMIC DNA]</scope>
    <source>
        <strain evidence="2">MK-D1</strain>
    </source>
</reference>
<dbReference type="PANTHER" id="PTHR33608:SF3">
    <property type="entry name" value="SLR2013 PROTEIN"/>
    <property type="match status" value="1"/>
</dbReference>
<feature type="domain" description="DUF58" evidence="1">
    <location>
        <begin position="204"/>
        <end position="367"/>
    </location>
</feature>
<protein>
    <recommendedName>
        <fullName evidence="1">DUF58 domain-containing protein</fullName>
    </recommendedName>
</protein>
<dbReference type="EMBL" id="CP042905">
    <property type="protein sequence ID" value="QEE16216.1"/>
    <property type="molecule type" value="Genomic_DNA"/>
</dbReference>
<dbReference type="PANTHER" id="PTHR33608">
    <property type="entry name" value="BLL2464 PROTEIN"/>
    <property type="match status" value="1"/>
</dbReference>
<proteinExistence type="predicted"/>
<accession>A0A5B9DC03</accession>
<dbReference type="InterPro" id="IPR036465">
    <property type="entry name" value="vWFA_dom_sf"/>
</dbReference>